<dbReference type="InterPro" id="IPR015500">
    <property type="entry name" value="Peptidase_S8_subtilisin-rel"/>
</dbReference>
<dbReference type="Proteomes" id="UP000078435">
    <property type="component" value="Unassembled WGS sequence"/>
</dbReference>
<feature type="signal peptide" evidence="8">
    <location>
        <begin position="1"/>
        <end position="20"/>
    </location>
</feature>
<dbReference type="PRINTS" id="PR00723">
    <property type="entry name" value="SUBTILISIN"/>
</dbReference>
<dbReference type="CDD" id="cd07477">
    <property type="entry name" value="Peptidases_S8_Subtilisin_subset"/>
    <property type="match status" value="1"/>
</dbReference>
<dbReference type="PROSITE" id="PS00137">
    <property type="entry name" value="SUBTILASE_HIS"/>
    <property type="match status" value="1"/>
</dbReference>
<proteinExistence type="inferred from homology"/>
<keyword evidence="3" id="KW-0479">Metal-binding</keyword>
<feature type="compositionally biased region" description="Polar residues" evidence="7">
    <location>
        <begin position="135"/>
        <end position="149"/>
    </location>
</feature>
<evidence type="ECO:0000256" key="8">
    <source>
        <dbReference type="SAM" id="SignalP"/>
    </source>
</evidence>
<dbReference type="GO" id="GO:0046872">
    <property type="term" value="F:metal ion binding"/>
    <property type="evidence" value="ECO:0007669"/>
    <property type="project" value="UniProtKB-KW"/>
</dbReference>
<dbReference type="GO" id="GO:0004252">
    <property type="term" value="F:serine-type endopeptidase activity"/>
    <property type="evidence" value="ECO:0007669"/>
    <property type="project" value="UniProtKB-UniRule"/>
</dbReference>
<dbReference type="SUPFAM" id="SSF52743">
    <property type="entry name" value="Subtilisin-like"/>
    <property type="match status" value="1"/>
</dbReference>
<dbReference type="STRING" id="29489.VL01_18810"/>
<feature type="active site" description="Charge relay system" evidence="6">
    <location>
        <position position="314"/>
    </location>
</feature>
<evidence type="ECO:0000313" key="11">
    <source>
        <dbReference type="Proteomes" id="UP000078435"/>
    </source>
</evidence>
<dbReference type="PROSITE" id="PS00138">
    <property type="entry name" value="SUBTILASE_SER"/>
    <property type="match status" value="1"/>
</dbReference>
<keyword evidence="8" id="KW-0732">Signal</keyword>
<dbReference type="PANTHER" id="PTHR43806">
    <property type="entry name" value="PEPTIDASE S8"/>
    <property type="match status" value="1"/>
</dbReference>
<dbReference type="InterPro" id="IPR050131">
    <property type="entry name" value="Peptidase_S8_subtilisin-like"/>
</dbReference>
<evidence type="ECO:0000256" key="7">
    <source>
        <dbReference type="SAM" id="MobiDB-lite"/>
    </source>
</evidence>
<gene>
    <name evidence="10" type="ORF">LCR_09465</name>
</gene>
<dbReference type="GO" id="GO:0006508">
    <property type="term" value="P:proteolysis"/>
    <property type="evidence" value="ECO:0007669"/>
    <property type="project" value="UniProtKB-KW"/>
</dbReference>
<feature type="chain" id="PRO_5008043185" evidence="8">
    <location>
        <begin position="21"/>
        <end position="393"/>
    </location>
</feature>
<feature type="domain" description="Peptidase S8/S53" evidence="9">
    <location>
        <begin position="112"/>
        <end position="362"/>
    </location>
</feature>
<dbReference type="PANTHER" id="PTHR43806:SF11">
    <property type="entry name" value="CEREVISIN-RELATED"/>
    <property type="match status" value="1"/>
</dbReference>
<dbReference type="InterPro" id="IPR036852">
    <property type="entry name" value="Peptidase_S8/S53_dom_sf"/>
</dbReference>
<dbReference type="AlphaFoldDB" id="A0A175VPH8"/>
<dbReference type="Pfam" id="PF00082">
    <property type="entry name" value="Peptidase_S8"/>
    <property type="match status" value="1"/>
</dbReference>
<organism evidence="10 11">
    <name type="scientific">Aeromonas enteropelogenes</name>
    <name type="common">Aeromonas trota</name>
    <dbReference type="NCBI Taxonomy" id="29489"/>
    <lineage>
        <taxon>Bacteria</taxon>
        <taxon>Pseudomonadati</taxon>
        <taxon>Pseudomonadota</taxon>
        <taxon>Gammaproteobacteria</taxon>
        <taxon>Aeromonadales</taxon>
        <taxon>Aeromonadaceae</taxon>
        <taxon>Aeromonas</taxon>
    </lineage>
</organism>
<keyword evidence="5 6" id="KW-0720">Serine protease</keyword>
<sequence>MKRIWISLLVAGMLGQGAMAAERARYLVQIKPGASDSVLAQSRGMGGELALALTEQNALALWLPSTAVTALARNPNVLWVEPDAKRYASAETLPYGIPMVQAPQLSDAAAGEVLVCIIDSGYSGNHPDLPHGAQVQGSDNAGTGSWSSDENGHGTHVAGTIAAVSGNDMGVVGVLPNQSVPLHIIKVFGANGWAYTSNLVGALNACQQAMSSRGFTRMIINMSLGGSVPSKTEERAFNQAYSQNVLSVAAAGNAGNTSKSYPASYSSVVSVAAIDANKQLAYFSQRNDQVELAAPGVSVMSTVPGGYAYYSGTSMATPHVVGVAALAWSQRLECSNDQLRQTLRLSAQDLGTAGRDNSYGYGLVQARAAADRLALGCDGSTSSTGGGKQGGRK</sequence>
<protein>
    <submittedName>
        <fullName evidence="10">Peptidase S8</fullName>
    </submittedName>
</protein>
<reference evidence="10 11" key="1">
    <citation type="submission" date="2016-02" db="EMBL/GenBank/DDBJ databases">
        <title>Draft genome sequence of Aeromonas trota strain 1999lcr isolated from cerebrospinal fluid (CSF).</title>
        <authorList>
            <person name="Dallagassa C.B."/>
            <person name="Prediger K.C."/>
            <person name="Weiss V.A."/>
            <person name="Assis F.E."/>
            <person name="Baura V."/>
            <person name="Cruz L.M."/>
            <person name="Souza E.M."/>
            <person name="Pedrosa F.O."/>
            <person name="Fadel-Picheth C.M."/>
        </authorList>
    </citation>
    <scope>NUCLEOTIDE SEQUENCE [LARGE SCALE GENOMIC DNA]</scope>
    <source>
        <strain evidence="10 11">1999lcr</strain>
    </source>
</reference>
<dbReference type="InterPro" id="IPR000209">
    <property type="entry name" value="Peptidase_S8/S53_dom"/>
</dbReference>
<evidence type="ECO:0000256" key="3">
    <source>
        <dbReference type="ARBA" id="ARBA00022723"/>
    </source>
</evidence>
<evidence type="ECO:0000256" key="1">
    <source>
        <dbReference type="ARBA" id="ARBA00011073"/>
    </source>
</evidence>
<dbReference type="InterPro" id="IPR023828">
    <property type="entry name" value="Peptidase_S8_Ser-AS"/>
</dbReference>
<dbReference type="RefSeq" id="WP_061475636.1">
    <property type="nucleotide sequence ID" value="NZ_JMGO02000002.1"/>
</dbReference>
<evidence type="ECO:0000256" key="5">
    <source>
        <dbReference type="ARBA" id="ARBA00022825"/>
    </source>
</evidence>
<comment type="similarity">
    <text evidence="1 6">Belongs to the peptidase S8 family.</text>
</comment>
<evidence type="ECO:0000256" key="6">
    <source>
        <dbReference type="PROSITE-ProRule" id="PRU01240"/>
    </source>
</evidence>
<dbReference type="InterPro" id="IPR034202">
    <property type="entry name" value="Subtilisin_Carlsberg-like"/>
</dbReference>
<keyword evidence="4 6" id="KW-0378">Hydrolase</keyword>
<dbReference type="InterPro" id="IPR022398">
    <property type="entry name" value="Peptidase_S8_His-AS"/>
</dbReference>
<evidence type="ECO:0000256" key="2">
    <source>
        <dbReference type="ARBA" id="ARBA00022670"/>
    </source>
</evidence>
<dbReference type="Gene3D" id="3.30.70.80">
    <property type="entry name" value="Peptidase S8 propeptide/proteinase inhibitor I9"/>
    <property type="match status" value="1"/>
</dbReference>
<feature type="active site" description="Charge relay system" evidence="6">
    <location>
        <position position="153"/>
    </location>
</feature>
<name>A0A175VPH8_AEREN</name>
<dbReference type="EMBL" id="JMGO02000002">
    <property type="protein sequence ID" value="KXU81902.1"/>
    <property type="molecule type" value="Genomic_DNA"/>
</dbReference>
<dbReference type="GO" id="GO:0005615">
    <property type="term" value="C:extracellular space"/>
    <property type="evidence" value="ECO:0007669"/>
    <property type="project" value="TreeGrafter"/>
</dbReference>
<keyword evidence="2 6" id="KW-0645">Protease</keyword>
<feature type="region of interest" description="Disordered" evidence="7">
    <location>
        <begin position="128"/>
        <end position="152"/>
    </location>
</feature>
<comment type="caution">
    <text evidence="10">The sequence shown here is derived from an EMBL/GenBank/DDBJ whole genome shotgun (WGS) entry which is preliminary data.</text>
</comment>
<dbReference type="PROSITE" id="PS51892">
    <property type="entry name" value="SUBTILASE"/>
    <property type="match status" value="1"/>
</dbReference>
<feature type="active site" description="Charge relay system" evidence="6">
    <location>
        <position position="119"/>
    </location>
</feature>
<dbReference type="InterPro" id="IPR037045">
    <property type="entry name" value="S8pro/Inhibitor_I9_sf"/>
</dbReference>
<dbReference type="SUPFAM" id="SSF54897">
    <property type="entry name" value="Protease propeptides/inhibitors"/>
    <property type="match status" value="1"/>
</dbReference>
<accession>A0A175VPH8</accession>
<dbReference type="OrthoDB" id="9790784at2"/>
<evidence type="ECO:0000259" key="9">
    <source>
        <dbReference type="Pfam" id="PF00082"/>
    </source>
</evidence>
<evidence type="ECO:0000313" key="10">
    <source>
        <dbReference type="EMBL" id="KXU81902.1"/>
    </source>
</evidence>
<dbReference type="Gene3D" id="3.40.50.200">
    <property type="entry name" value="Peptidase S8/S53 domain"/>
    <property type="match status" value="1"/>
</dbReference>
<evidence type="ECO:0000256" key="4">
    <source>
        <dbReference type="ARBA" id="ARBA00022801"/>
    </source>
</evidence>